<organism evidence="2 3">
    <name type="scientific">Juglans regia</name>
    <name type="common">English walnut</name>
    <dbReference type="NCBI Taxonomy" id="51240"/>
    <lineage>
        <taxon>Eukaryota</taxon>
        <taxon>Viridiplantae</taxon>
        <taxon>Streptophyta</taxon>
        <taxon>Embryophyta</taxon>
        <taxon>Tracheophyta</taxon>
        <taxon>Spermatophyta</taxon>
        <taxon>Magnoliopsida</taxon>
        <taxon>eudicotyledons</taxon>
        <taxon>Gunneridae</taxon>
        <taxon>Pentapetalae</taxon>
        <taxon>rosids</taxon>
        <taxon>fabids</taxon>
        <taxon>Fagales</taxon>
        <taxon>Juglandaceae</taxon>
        <taxon>Juglans</taxon>
    </lineage>
</organism>
<evidence type="ECO:0000313" key="2">
    <source>
        <dbReference type="Proteomes" id="UP000235220"/>
    </source>
</evidence>
<dbReference type="Pfam" id="PF16561">
    <property type="entry name" value="AMPK1_CBM"/>
    <property type="match status" value="1"/>
</dbReference>
<reference evidence="3" key="1">
    <citation type="submission" date="2025-08" db="UniProtKB">
        <authorList>
            <consortium name="RefSeq"/>
        </authorList>
    </citation>
    <scope>IDENTIFICATION</scope>
    <source>
        <tissue evidence="3">Leaves</tissue>
    </source>
</reference>
<evidence type="ECO:0000256" key="1">
    <source>
        <dbReference type="ARBA" id="ARBA00010926"/>
    </source>
</evidence>
<gene>
    <name evidence="3" type="primary">LOC108982088</name>
</gene>
<dbReference type="KEGG" id="jre:108982088"/>
<dbReference type="GO" id="GO:0009507">
    <property type="term" value="C:chloroplast"/>
    <property type="evidence" value="ECO:0007669"/>
    <property type="project" value="UniProtKB-ARBA"/>
</dbReference>
<dbReference type="Gene3D" id="2.60.40.10">
    <property type="entry name" value="Immunoglobulins"/>
    <property type="match status" value="1"/>
</dbReference>
<dbReference type="InterPro" id="IPR043554">
    <property type="entry name" value="KINB"/>
</dbReference>
<dbReference type="InterPro" id="IPR037256">
    <property type="entry name" value="ASC_dom_sf"/>
</dbReference>
<dbReference type="GeneID" id="108982088"/>
<dbReference type="STRING" id="51240.A0A2I4DP39"/>
<dbReference type="Gene3D" id="6.20.250.60">
    <property type="match status" value="1"/>
</dbReference>
<accession>A0A2I4DP39</accession>
<dbReference type="PANTHER" id="PTHR46316">
    <property type="entry name" value="SNF1-RELATED PROTEIN KINASE REGULATORY SUBUNIT BETA-1"/>
    <property type="match status" value="1"/>
</dbReference>
<dbReference type="InterPro" id="IPR014756">
    <property type="entry name" value="Ig_E-set"/>
</dbReference>
<proteinExistence type="inferred from homology"/>
<sequence>MNLTMIINIMSGIILFLVMGNPGGRKGRADPSAARKFEENCEQSVELAQDRAPLNNHADVPMVHSPSHDPRLPFMFNPEVLVTPWLGPGQVMPSQVHSLPQSITDNNDDFNGRWISVEIAWKYAGNLVAVVGSWDNWQTMEPLLHGGKNLTVTKVLPVGTHYCCFIVDGVLACAPDLQWVGDVYGNRYNIISLQEDVLKSTANGPANLSEFEHPPSPPSSYDNRFFTSEDFLHKTKGKVCEVLPPELPPQLEDAVLDRSLLDKPSSLTNHCLPRPEFAQLNHLYTRKNDQYVEFSSTQRMGNKYVTAILYKPLPKTK</sequence>
<dbReference type="PANTHER" id="PTHR46316:SF6">
    <property type="entry name" value="ASSOCIATION WITH THE SNF1 COMPLEX (ASC) DOMAIN-CONTAINING PROTEIN"/>
    <property type="match status" value="1"/>
</dbReference>
<dbReference type="SMART" id="SM01010">
    <property type="entry name" value="AMPKBI"/>
    <property type="match status" value="1"/>
</dbReference>
<dbReference type="CDD" id="cd02859">
    <property type="entry name" value="E_set_AMPKbeta_like_N"/>
    <property type="match status" value="1"/>
</dbReference>
<dbReference type="RefSeq" id="XP_018808914.1">
    <property type="nucleotide sequence ID" value="XM_018953369.2"/>
</dbReference>
<keyword evidence="2" id="KW-1185">Reference proteome</keyword>
<dbReference type="Proteomes" id="UP000235220">
    <property type="component" value="Chromosome 1"/>
</dbReference>
<name>A0A2I4DP39_JUGRE</name>
<dbReference type="InterPro" id="IPR013783">
    <property type="entry name" value="Ig-like_fold"/>
</dbReference>
<dbReference type="InterPro" id="IPR032640">
    <property type="entry name" value="AMPK1_CBM"/>
</dbReference>
<dbReference type="SUPFAM" id="SSF160219">
    <property type="entry name" value="AMPKBI-like"/>
    <property type="match status" value="1"/>
</dbReference>
<protein>
    <submittedName>
        <fullName evidence="3">SNF1-related protein kinase regulatory subunit beta-2-like isoform X1</fullName>
    </submittedName>
</protein>
<dbReference type="Gramene" id="Jr01_34240_p1">
    <property type="protein sequence ID" value="cds.Jr01_34240_p1"/>
    <property type="gene ID" value="Jr01_34240"/>
</dbReference>
<dbReference type="InterPro" id="IPR006828">
    <property type="entry name" value="ASC_dom"/>
</dbReference>
<dbReference type="OrthoDB" id="531008at2759"/>
<dbReference type="AlphaFoldDB" id="A0A2I4DP39"/>
<evidence type="ECO:0000313" key="3">
    <source>
        <dbReference type="RefSeq" id="XP_018808914.1"/>
    </source>
</evidence>
<dbReference type="SUPFAM" id="SSF81296">
    <property type="entry name" value="E set domains"/>
    <property type="match status" value="1"/>
</dbReference>
<dbReference type="Pfam" id="PF04739">
    <property type="entry name" value="AMPKBI"/>
    <property type="match status" value="1"/>
</dbReference>
<comment type="similarity">
    <text evidence="1">Belongs to the 5'-AMP-activated protein kinase beta subunit family.</text>
</comment>